<evidence type="ECO:0000256" key="2">
    <source>
        <dbReference type="ARBA" id="ARBA00023125"/>
    </source>
</evidence>
<evidence type="ECO:0000313" key="5">
    <source>
        <dbReference type="EMBL" id="SDU04158.1"/>
    </source>
</evidence>
<accession>A0A1H2FB19</accession>
<keyword evidence="2 5" id="KW-0238">DNA-binding</keyword>
<evidence type="ECO:0000256" key="1">
    <source>
        <dbReference type="ARBA" id="ARBA00023015"/>
    </source>
</evidence>
<evidence type="ECO:0000256" key="3">
    <source>
        <dbReference type="ARBA" id="ARBA00023163"/>
    </source>
</evidence>
<dbReference type="SMART" id="SM00342">
    <property type="entry name" value="HTH_ARAC"/>
    <property type="match status" value="1"/>
</dbReference>
<protein>
    <submittedName>
        <fullName evidence="5">AraC-type DNA-binding protein</fullName>
    </submittedName>
</protein>
<dbReference type="GO" id="GO:0000976">
    <property type="term" value="F:transcription cis-regulatory region binding"/>
    <property type="evidence" value="ECO:0007669"/>
    <property type="project" value="TreeGrafter"/>
</dbReference>
<dbReference type="RefSeq" id="WP_090193756.1">
    <property type="nucleotide sequence ID" value="NZ_LT629785.1"/>
</dbReference>
<dbReference type="Gene3D" id="1.10.10.60">
    <property type="entry name" value="Homeodomain-like"/>
    <property type="match status" value="1"/>
</dbReference>
<name>A0A1H2FB19_9PSED</name>
<dbReference type="STRING" id="364197.SAMN05216296_1433"/>
<dbReference type="GO" id="GO:0003700">
    <property type="term" value="F:DNA-binding transcription factor activity"/>
    <property type="evidence" value="ECO:0007669"/>
    <property type="project" value="InterPro"/>
</dbReference>
<dbReference type="PRINTS" id="PR00032">
    <property type="entry name" value="HTHARAC"/>
</dbReference>
<dbReference type="PANTHER" id="PTHR47894">
    <property type="entry name" value="HTH-TYPE TRANSCRIPTIONAL REGULATOR GADX"/>
    <property type="match status" value="1"/>
</dbReference>
<gene>
    <name evidence="5" type="ORF">SAMN05216296_1433</name>
</gene>
<dbReference type="InterPro" id="IPR009057">
    <property type="entry name" value="Homeodomain-like_sf"/>
</dbReference>
<dbReference type="EMBL" id="LT629785">
    <property type="protein sequence ID" value="SDU04158.1"/>
    <property type="molecule type" value="Genomic_DNA"/>
</dbReference>
<dbReference type="Pfam" id="PF12833">
    <property type="entry name" value="HTH_18"/>
    <property type="match status" value="1"/>
</dbReference>
<dbReference type="InterPro" id="IPR020449">
    <property type="entry name" value="Tscrpt_reg_AraC-type_HTH"/>
</dbReference>
<proteinExistence type="predicted"/>
<dbReference type="GO" id="GO:0005829">
    <property type="term" value="C:cytosol"/>
    <property type="evidence" value="ECO:0007669"/>
    <property type="project" value="TreeGrafter"/>
</dbReference>
<evidence type="ECO:0000313" key="6">
    <source>
        <dbReference type="Proteomes" id="UP000243232"/>
    </source>
</evidence>
<dbReference type="InterPro" id="IPR018060">
    <property type="entry name" value="HTH_AraC"/>
</dbReference>
<evidence type="ECO:0000259" key="4">
    <source>
        <dbReference type="PROSITE" id="PS01124"/>
    </source>
</evidence>
<dbReference type="Pfam" id="PF12625">
    <property type="entry name" value="Arabinose_bd"/>
    <property type="match status" value="1"/>
</dbReference>
<keyword evidence="3" id="KW-0804">Transcription</keyword>
<sequence>MQAVTIAPIFVKGLLEGAILKGYDPIEILRAQGLPPHLLTNPKLRISTLAFAELCYSITQLLADEGYGLLAKPQPFGSFSLLARTCMTCDTIQESMSLWRDCCNLLDNSLKAQTCFTDSGGYLAIDCQKRAGVTSHYIIETQLSTAHRLQCWLANEFLPIEKVELAYPEPDFSEEYRLIFYGAPVSFNQSRNAIHFSRQTLELGCHRAKPDLAKLLDKPHIQLLTQPRQSKSVHIRVRLWMENLFREGNGNPLMEQAAEYLGLTEQTLRRHLSKDGYSFQQLKDDTRRDVAIFFITSKHKSIEDIAFLLGFSEASTFIRAFRKWTGLTPLAYRKLS</sequence>
<dbReference type="AlphaFoldDB" id="A0A1H2FB19"/>
<dbReference type="InterPro" id="IPR032687">
    <property type="entry name" value="AraC-type_N"/>
</dbReference>
<dbReference type="PROSITE" id="PS01124">
    <property type="entry name" value="HTH_ARAC_FAMILY_2"/>
    <property type="match status" value="1"/>
</dbReference>
<dbReference type="SUPFAM" id="SSF46689">
    <property type="entry name" value="Homeodomain-like"/>
    <property type="match status" value="1"/>
</dbReference>
<feature type="domain" description="HTH araC/xylS-type" evidence="4">
    <location>
        <begin position="235"/>
        <end position="335"/>
    </location>
</feature>
<dbReference type="PANTHER" id="PTHR47894:SF1">
    <property type="entry name" value="HTH-TYPE TRANSCRIPTIONAL REGULATOR VQSM"/>
    <property type="match status" value="1"/>
</dbReference>
<reference evidence="6" key="1">
    <citation type="submission" date="2016-10" db="EMBL/GenBank/DDBJ databases">
        <authorList>
            <person name="Varghese N."/>
            <person name="Submissions S."/>
        </authorList>
    </citation>
    <scope>NUCLEOTIDE SEQUENCE [LARGE SCALE GENOMIC DNA]</scope>
    <source>
        <strain evidence="6">DSM 17875</strain>
    </source>
</reference>
<dbReference type="Proteomes" id="UP000243232">
    <property type="component" value="Chromosome I"/>
</dbReference>
<keyword evidence="1" id="KW-0805">Transcription regulation</keyword>
<keyword evidence="6" id="KW-1185">Reference proteome</keyword>
<organism evidence="5 6">
    <name type="scientific">Pseudomonas pohangensis</name>
    <dbReference type="NCBI Taxonomy" id="364197"/>
    <lineage>
        <taxon>Bacteria</taxon>
        <taxon>Pseudomonadati</taxon>
        <taxon>Pseudomonadota</taxon>
        <taxon>Gammaproteobacteria</taxon>
        <taxon>Pseudomonadales</taxon>
        <taxon>Pseudomonadaceae</taxon>
        <taxon>Pseudomonas</taxon>
    </lineage>
</organism>
<dbReference type="OrthoDB" id="5582699at2"/>